<keyword evidence="5" id="KW-1185">Reference proteome</keyword>
<evidence type="ECO:0008006" key="6">
    <source>
        <dbReference type="Google" id="ProtNLM"/>
    </source>
</evidence>
<dbReference type="Gene3D" id="1.10.10.1320">
    <property type="entry name" value="Anti-sigma factor, zinc-finger domain"/>
    <property type="match status" value="1"/>
</dbReference>
<comment type="caution">
    <text evidence="4">The sequence shown here is derived from an EMBL/GenBank/DDBJ whole genome shotgun (WGS) entry which is preliminary data.</text>
</comment>
<evidence type="ECO:0000256" key="1">
    <source>
        <dbReference type="ARBA" id="ARBA00023015"/>
    </source>
</evidence>
<accession>A0A7W7VX93</accession>
<name>A0A7W7VX93_KITKI</name>
<evidence type="ECO:0000313" key="4">
    <source>
        <dbReference type="EMBL" id="MBB4926352.1"/>
    </source>
</evidence>
<gene>
    <name evidence="4" type="ORF">FHR34_005345</name>
</gene>
<dbReference type="AlphaFoldDB" id="A0A7W7VX93"/>
<keyword evidence="3" id="KW-1133">Transmembrane helix</keyword>
<evidence type="ECO:0000256" key="2">
    <source>
        <dbReference type="ARBA" id="ARBA00023163"/>
    </source>
</evidence>
<protein>
    <recommendedName>
        <fullName evidence="6">Zinc-finger domain-containing protein</fullName>
    </recommendedName>
</protein>
<keyword evidence="1" id="KW-0805">Transcription regulation</keyword>
<proteinExistence type="predicted"/>
<feature type="transmembrane region" description="Helical" evidence="3">
    <location>
        <begin position="94"/>
        <end position="114"/>
    </location>
</feature>
<dbReference type="InterPro" id="IPR041916">
    <property type="entry name" value="Anti_sigma_zinc_sf"/>
</dbReference>
<reference evidence="4 5" key="1">
    <citation type="submission" date="2020-08" db="EMBL/GenBank/DDBJ databases">
        <title>Sequencing the genomes of 1000 actinobacteria strains.</title>
        <authorList>
            <person name="Klenk H.-P."/>
        </authorList>
    </citation>
    <scope>NUCLEOTIDE SEQUENCE [LARGE SCALE GENOMIC DNA]</scope>
    <source>
        <strain evidence="4 5">DSM 41654</strain>
    </source>
</reference>
<evidence type="ECO:0000313" key="5">
    <source>
        <dbReference type="Proteomes" id="UP000540506"/>
    </source>
</evidence>
<organism evidence="4 5">
    <name type="scientific">Kitasatospora kifunensis</name>
    <name type="common">Streptomyces kifunensis</name>
    <dbReference type="NCBI Taxonomy" id="58351"/>
    <lineage>
        <taxon>Bacteria</taxon>
        <taxon>Bacillati</taxon>
        <taxon>Actinomycetota</taxon>
        <taxon>Actinomycetes</taxon>
        <taxon>Kitasatosporales</taxon>
        <taxon>Streptomycetaceae</taxon>
        <taxon>Kitasatospora</taxon>
    </lineage>
</organism>
<dbReference type="Proteomes" id="UP000540506">
    <property type="component" value="Unassembled WGS sequence"/>
</dbReference>
<evidence type="ECO:0000256" key="3">
    <source>
        <dbReference type="SAM" id="Phobius"/>
    </source>
</evidence>
<keyword evidence="3" id="KW-0472">Membrane</keyword>
<dbReference type="EMBL" id="JACHJV010000001">
    <property type="protein sequence ID" value="MBB4926352.1"/>
    <property type="molecule type" value="Genomic_DNA"/>
</dbReference>
<dbReference type="RefSeq" id="WP_184939472.1">
    <property type="nucleotide sequence ID" value="NZ_JACHJV010000001.1"/>
</dbReference>
<keyword evidence="3" id="KW-0812">Transmembrane</keyword>
<sequence length="245" mass="25208">MTDDRGLSCAQLQEISAEIALGVLPADEQAAAMAHLERCPACGARVHELALTADALLELVPDSEPPTGFEGRVLERLGSTPARRATHRERWRRVALATAAAAAGLALGGGGWVLGSLSGRPVLAAPITSPAQPHVLTAQLTGGGHPMGQAFAYTGTSPWMYLSVDADGHSGTVQCRLQRADGSTVVLGAFTLDGDGYGHWGGPYPAGAAPVTGVRLLAANGSPLATATFVASQALPEHRQQPAVW</sequence>
<keyword evidence="2" id="KW-0804">Transcription</keyword>